<dbReference type="SUPFAM" id="SSF53335">
    <property type="entry name" value="S-adenosyl-L-methionine-dependent methyltransferases"/>
    <property type="match status" value="1"/>
</dbReference>
<dbReference type="OrthoDB" id="9819342at2"/>
<gene>
    <name evidence="2" type="ORF">FH608_023805</name>
</gene>
<reference evidence="2 3" key="1">
    <citation type="submission" date="2019-10" db="EMBL/GenBank/DDBJ databases">
        <title>Nonomuraea sp. nov., isolated from Phyllanthus amarus.</title>
        <authorList>
            <person name="Klykleung N."/>
            <person name="Tanasupawat S."/>
        </authorList>
    </citation>
    <scope>NUCLEOTIDE SEQUENCE [LARGE SCALE GENOMIC DNA]</scope>
    <source>
        <strain evidence="2 3">PA1-10</strain>
    </source>
</reference>
<evidence type="ECO:0000313" key="2">
    <source>
        <dbReference type="EMBL" id="KAB8192535.1"/>
    </source>
</evidence>
<dbReference type="AlphaFoldDB" id="A0A5C4W8W2"/>
<evidence type="ECO:0000313" key="3">
    <source>
        <dbReference type="Proteomes" id="UP000312512"/>
    </source>
</evidence>
<evidence type="ECO:0000256" key="1">
    <source>
        <dbReference type="SAM" id="MobiDB-lite"/>
    </source>
</evidence>
<dbReference type="Pfam" id="PF04672">
    <property type="entry name" value="Methyltransf_19"/>
    <property type="match status" value="1"/>
</dbReference>
<dbReference type="Gene3D" id="3.40.50.150">
    <property type="entry name" value="Vaccinia Virus protein VP39"/>
    <property type="match status" value="1"/>
</dbReference>
<dbReference type="EMBL" id="VDLX02000009">
    <property type="protein sequence ID" value="KAB8192535.1"/>
    <property type="molecule type" value="Genomic_DNA"/>
</dbReference>
<dbReference type="Proteomes" id="UP000312512">
    <property type="component" value="Unassembled WGS sequence"/>
</dbReference>
<sequence>MGWHPCAEAHRPGHAPTPVRRQPAGHRRSSRTRPVFPGPRRHRRRLGTTRSASSRYQAPRQPPSYAAADAAWLLLAHVAGVLSAMRRLEIATHGAGGRVEHPACLPSGHEASQRGRRRVCRWHAGHRSVRCWSCSAPSGSPYPTEAHMTTESTGPGSMINPFIATPSRTYASLRGAENDALAADREAVAELRAAIDRVDDVVRENAEALIRAVRYLTGIGFDQFADLGGGRPMQGLDARKLPDLAVVAAHEQPETRWLLIDSDITAITAGRALLRGIAQAEQADLRDTTKVFQAVEAHLDLDRPIAVILGAVLHFLTDQEAAQLMADLWDRLPAGSMVVVTHLTSTGVDPEVVAHGKATYEAQHDIRIYPRTVGEITALAGNFAIADPPSVVRTIEFMPEEGPSPEEAPHFLMWMATR</sequence>
<dbReference type="InterPro" id="IPR029063">
    <property type="entry name" value="SAM-dependent_MTases_sf"/>
</dbReference>
<proteinExistence type="predicted"/>
<dbReference type="InterPro" id="IPR006764">
    <property type="entry name" value="SAM_dep_MeTrfase_SAV2177_type"/>
</dbReference>
<accession>A0A5C4W8W2</accession>
<feature type="region of interest" description="Disordered" evidence="1">
    <location>
        <begin position="1"/>
        <end position="61"/>
    </location>
</feature>
<accession>A0A5P9YMV5</accession>
<comment type="caution">
    <text evidence="2">The sequence shown here is derived from an EMBL/GenBank/DDBJ whole genome shotgun (WGS) entry which is preliminary data.</text>
</comment>
<organism evidence="2 3">
    <name type="scientific">Nonomuraea phyllanthi</name>
    <dbReference type="NCBI Taxonomy" id="2219224"/>
    <lineage>
        <taxon>Bacteria</taxon>
        <taxon>Bacillati</taxon>
        <taxon>Actinomycetota</taxon>
        <taxon>Actinomycetes</taxon>
        <taxon>Streptosporangiales</taxon>
        <taxon>Streptosporangiaceae</taxon>
        <taxon>Nonomuraea</taxon>
    </lineage>
</organism>
<keyword evidence="3" id="KW-1185">Reference proteome</keyword>
<name>A0A5C4W8W2_9ACTN</name>
<protein>
    <submittedName>
        <fullName evidence="2">Uncharacterized protein</fullName>
    </submittedName>
</protein>